<dbReference type="InterPro" id="IPR005311">
    <property type="entry name" value="PBP_dimer"/>
</dbReference>
<proteinExistence type="predicted"/>
<dbReference type="GO" id="GO:0008658">
    <property type="term" value="F:penicillin binding"/>
    <property type="evidence" value="ECO:0007669"/>
    <property type="project" value="InterPro"/>
</dbReference>
<keyword evidence="2 3" id="KW-0472">Membrane</keyword>
<evidence type="ECO:0008006" key="8">
    <source>
        <dbReference type="Google" id="ProtNLM"/>
    </source>
</evidence>
<evidence type="ECO:0000313" key="6">
    <source>
        <dbReference type="EMBL" id="OGZ03760.1"/>
    </source>
</evidence>
<accession>A0A1G2CSP1</accession>
<dbReference type="Pfam" id="PF00905">
    <property type="entry name" value="Transpeptidase"/>
    <property type="match status" value="1"/>
</dbReference>
<dbReference type="Gene3D" id="3.90.1310.10">
    <property type="entry name" value="Penicillin-binding protein 2a (Domain 2)"/>
    <property type="match status" value="1"/>
</dbReference>
<evidence type="ECO:0000256" key="3">
    <source>
        <dbReference type="SAM" id="Phobius"/>
    </source>
</evidence>
<feature type="transmembrane region" description="Helical" evidence="3">
    <location>
        <begin position="12"/>
        <end position="29"/>
    </location>
</feature>
<dbReference type="SUPFAM" id="SSF56519">
    <property type="entry name" value="Penicillin binding protein dimerisation domain"/>
    <property type="match status" value="1"/>
</dbReference>
<evidence type="ECO:0000313" key="7">
    <source>
        <dbReference type="Proteomes" id="UP000178841"/>
    </source>
</evidence>
<dbReference type="GO" id="GO:0005886">
    <property type="term" value="C:plasma membrane"/>
    <property type="evidence" value="ECO:0007669"/>
    <property type="project" value="TreeGrafter"/>
</dbReference>
<evidence type="ECO:0000259" key="4">
    <source>
        <dbReference type="Pfam" id="PF00905"/>
    </source>
</evidence>
<dbReference type="STRING" id="1798657.A2648_02280"/>
<dbReference type="InterPro" id="IPR012338">
    <property type="entry name" value="Beta-lactam/transpept-like"/>
</dbReference>
<dbReference type="Pfam" id="PF03717">
    <property type="entry name" value="PBP_dimer"/>
    <property type="match status" value="1"/>
</dbReference>
<sequence>MNSEDIPRFRFLSLLIVLFVLVIVARLFYVQIIHGSDYSQLADRQYATPLGNIFDRGAIFFKEKNGELASAATLSSGFAISINPSKIDDTEKIYESINKITPIDHSDFVYKAGKKEDPYEEITHRIGKDEADKVDALKIPGLKIQKEKWRFYPGNETASRIIGFVGYNDDNKFQGRYGVERYYEDILSRENNSIYVNFFAEVFSDLGKGIFNNNAHEGDIVLTIEPEVERSLHQELKKIMNDYDSDLAGGIIINPKTGAIYAMEVLPGFDPNNIRAIKSNSLLNNPLVENVYEMGSIIKPLTLAAGIDAGAVNAKTTYTDNGFVVLNNLKINNYDGKGRGTITMQEALNQSLNTGMVFVMQKLGRDRFRDYMLSYGFGKETGIDLPGETSGLVKNLQSTRDVEYATASFGQGIAMTPIETVRALSVLGNGGYLIEPHLIDTIDYKSGLSRKPSYNNTEAKQVITRKTSEEITRMLVEVVDKALLGGVVKIPEYSVAAKTGTAQISEENGKGYSSDRFLHSFFGYFPAYDPQFLIFLYTVNPKGVSFASHTLTYPFSRLTKFLLNYYEIPPDR</sequence>
<dbReference type="AlphaFoldDB" id="A0A1G2CSP1"/>
<dbReference type="Gene3D" id="3.30.450.330">
    <property type="match status" value="1"/>
</dbReference>
<dbReference type="InterPro" id="IPR001460">
    <property type="entry name" value="PCN-bd_Tpept"/>
</dbReference>
<dbReference type="PANTHER" id="PTHR30627:SF1">
    <property type="entry name" value="PEPTIDOGLYCAN D,D-TRANSPEPTIDASE FTSI"/>
    <property type="match status" value="1"/>
</dbReference>
<keyword evidence="3" id="KW-0812">Transmembrane</keyword>
<name>A0A1G2CSP1_9BACT</name>
<keyword evidence="3" id="KW-1133">Transmembrane helix</keyword>
<dbReference type="InterPro" id="IPR050515">
    <property type="entry name" value="Beta-lactam/transpept"/>
</dbReference>
<dbReference type="InterPro" id="IPR036138">
    <property type="entry name" value="PBP_dimer_sf"/>
</dbReference>
<dbReference type="EMBL" id="MHLH01000015">
    <property type="protein sequence ID" value="OGZ03760.1"/>
    <property type="molecule type" value="Genomic_DNA"/>
</dbReference>
<evidence type="ECO:0000256" key="1">
    <source>
        <dbReference type="ARBA" id="ARBA00004370"/>
    </source>
</evidence>
<organism evidence="6 7">
    <name type="scientific">Candidatus Lloydbacteria bacterium RIFCSPHIGHO2_01_FULL_41_20</name>
    <dbReference type="NCBI Taxonomy" id="1798657"/>
    <lineage>
        <taxon>Bacteria</taxon>
        <taxon>Candidatus Lloydiibacteriota</taxon>
    </lineage>
</organism>
<dbReference type="GO" id="GO:0071555">
    <property type="term" value="P:cell wall organization"/>
    <property type="evidence" value="ECO:0007669"/>
    <property type="project" value="TreeGrafter"/>
</dbReference>
<comment type="caution">
    <text evidence="6">The sequence shown here is derived from an EMBL/GenBank/DDBJ whole genome shotgun (WGS) entry which is preliminary data.</text>
</comment>
<evidence type="ECO:0000256" key="2">
    <source>
        <dbReference type="ARBA" id="ARBA00023136"/>
    </source>
</evidence>
<evidence type="ECO:0000259" key="5">
    <source>
        <dbReference type="Pfam" id="PF03717"/>
    </source>
</evidence>
<dbReference type="Gene3D" id="3.40.710.10">
    <property type="entry name" value="DD-peptidase/beta-lactamase superfamily"/>
    <property type="match status" value="1"/>
</dbReference>
<dbReference type="Proteomes" id="UP000178841">
    <property type="component" value="Unassembled WGS sequence"/>
</dbReference>
<reference evidence="6 7" key="1">
    <citation type="journal article" date="2016" name="Nat. Commun.">
        <title>Thousands of microbial genomes shed light on interconnected biogeochemical processes in an aquifer system.</title>
        <authorList>
            <person name="Anantharaman K."/>
            <person name="Brown C.T."/>
            <person name="Hug L.A."/>
            <person name="Sharon I."/>
            <person name="Castelle C.J."/>
            <person name="Probst A.J."/>
            <person name="Thomas B.C."/>
            <person name="Singh A."/>
            <person name="Wilkins M.J."/>
            <person name="Karaoz U."/>
            <person name="Brodie E.L."/>
            <person name="Williams K.H."/>
            <person name="Hubbard S.S."/>
            <person name="Banfield J.F."/>
        </authorList>
    </citation>
    <scope>NUCLEOTIDE SEQUENCE [LARGE SCALE GENOMIC DNA]</scope>
</reference>
<dbReference type="SUPFAM" id="SSF56601">
    <property type="entry name" value="beta-lactamase/transpeptidase-like"/>
    <property type="match status" value="1"/>
</dbReference>
<feature type="domain" description="Penicillin-binding protein transpeptidase" evidence="4">
    <location>
        <begin position="251"/>
        <end position="542"/>
    </location>
</feature>
<dbReference type="PANTHER" id="PTHR30627">
    <property type="entry name" value="PEPTIDOGLYCAN D,D-TRANSPEPTIDASE"/>
    <property type="match status" value="1"/>
</dbReference>
<feature type="domain" description="Penicillin-binding protein dimerisation" evidence="5">
    <location>
        <begin position="74"/>
        <end position="192"/>
    </location>
</feature>
<gene>
    <name evidence="6" type="ORF">A2648_02280</name>
</gene>
<protein>
    <recommendedName>
        <fullName evidence="8">Penicillin-binding protein transpeptidase domain-containing protein</fullName>
    </recommendedName>
</protein>
<comment type="subcellular location">
    <subcellularLocation>
        <location evidence="1">Membrane</location>
    </subcellularLocation>
</comment>